<organism evidence="3 4">
    <name type="scientific">Xenopus tropicalis</name>
    <name type="common">Western clawed frog</name>
    <name type="synonym">Silurana tropicalis</name>
    <dbReference type="NCBI Taxonomy" id="8364"/>
    <lineage>
        <taxon>Eukaryota</taxon>
        <taxon>Metazoa</taxon>
        <taxon>Chordata</taxon>
        <taxon>Craniata</taxon>
        <taxon>Vertebrata</taxon>
        <taxon>Euteleostomi</taxon>
        <taxon>Amphibia</taxon>
        <taxon>Batrachia</taxon>
        <taxon>Anura</taxon>
        <taxon>Pipoidea</taxon>
        <taxon>Pipidae</taxon>
        <taxon>Xenopodinae</taxon>
        <taxon>Xenopus</taxon>
        <taxon>Silurana</taxon>
    </lineage>
</organism>
<dbReference type="OrthoDB" id="10439099at2759"/>
<dbReference type="AGR" id="Xenbase:XB-GENE-29080087"/>
<keyword evidence="1" id="KW-1133">Transmembrane helix</keyword>
<evidence type="ECO:0000313" key="5">
    <source>
        <dbReference type="Xenbase" id="XB-GENE-29080087"/>
    </source>
</evidence>
<keyword evidence="1" id="KW-0472">Membrane</keyword>
<evidence type="ECO:0000256" key="1">
    <source>
        <dbReference type="SAM" id="Phobius"/>
    </source>
</evidence>
<feature type="transmembrane region" description="Helical" evidence="1">
    <location>
        <begin position="287"/>
        <end position="311"/>
    </location>
</feature>
<dbReference type="Proteomes" id="UP000008143">
    <property type="component" value="Chromosome 4"/>
</dbReference>
<feature type="signal peptide" evidence="2">
    <location>
        <begin position="1"/>
        <end position="18"/>
    </location>
</feature>
<evidence type="ECO:0000313" key="4">
    <source>
        <dbReference type="RefSeq" id="XP_004913555.1"/>
    </source>
</evidence>
<keyword evidence="1" id="KW-0812">Transmembrane</keyword>
<proteinExistence type="predicted"/>
<dbReference type="KEGG" id="xtr:100490257"/>
<evidence type="ECO:0000256" key="2">
    <source>
        <dbReference type="SAM" id="SignalP"/>
    </source>
</evidence>
<dbReference type="GeneID" id="100490257"/>
<feature type="chain" id="PRO_5035221594" evidence="2">
    <location>
        <begin position="19"/>
        <end position="320"/>
    </location>
</feature>
<dbReference type="AlphaFoldDB" id="A0A8J0R361"/>
<evidence type="ECO:0000313" key="3">
    <source>
        <dbReference type="Proteomes" id="UP000008143"/>
    </source>
</evidence>
<keyword evidence="3" id="KW-1185">Reference proteome</keyword>
<accession>A0A8J0R361</accession>
<protein>
    <submittedName>
        <fullName evidence="4">Uncharacterized protein LOC100490257 isoform X1</fullName>
    </submittedName>
</protein>
<gene>
    <name evidence="4 5" type="primary">LOC100490257</name>
</gene>
<dbReference type="Xenbase" id="XB-GENE-29080087">
    <property type="gene designation" value="LOC100490257"/>
</dbReference>
<dbReference type="RefSeq" id="XP_004913555.1">
    <property type="nucleotide sequence ID" value="XM_004913498.4"/>
</dbReference>
<reference evidence="4" key="1">
    <citation type="submission" date="2025-08" db="UniProtKB">
        <authorList>
            <consortium name="RefSeq"/>
        </authorList>
    </citation>
    <scope>IDENTIFICATION</scope>
    <source>
        <strain evidence="4">Nigerian</strain>
        <tissue evidence="4">Liver and blood</tissue>
    </source>
</reference>
<name>A0A8J0R361_XENTR</name>
<keyword evidence="2" id="KW-0732">Signal</keyword>
<sequence length="320" mass="34711">MALLLFLILGNTLYFVVSDQTSPDSNHTPNSISTASTHHGQVVTTPFTPEPSTISLITQGDTTLSTAAPTHQGHVVTTPFTPEPSTTSLVTHGDITTSIAASTHHGHVATASFTAEHKTSLHGEITSSTAATTQHVQVTIASLTTEHPRTSPIFQGGVTSATAELSKPTIKCQRVNNTWVEIICLSVSVTPPITYNVLRNNISYNTVNQQGAMPEKILIPLTSGSKVELLCKAQKGSVTKYSDPLLICEDEASNKEPEKSTEDQGARHLINISRLITSWGREKETYIILKVCVPIIILTLCLFIFVTIFCYKEKNVKYQV</sequence>